<feature type="domain" description="HAMP" evidence="8">
    <location>
        <begin position="61"/>
        <end position="107"/>
    </location>
</feature>
<dbReference type="EMBL" id="SPVF01000071">
    <property type="protein sequence ID" value="TFW25980.1"/>
    <property type="molecule type" value="Genomic_DNA"/>
</dbReference>
<feature type="transmembrane region" description="Helical" evidence="6">
    <location>
        <begin position="35"/>
        <end position="55"/>
    </location>
</feature>
<dbReference type="Proteomes" id="UP000298438">
    <property type="component" value="Unassembled WGS sequence"/>
</dbReference>
<dbReference type="GO" id="GO:0004888">
    <property type="term" value="F:transmembrane signaling receptor activity"/>
    <property type="evidence" value="ECO:0007669"/>
    <property type="project" value="TreeGrafter"/>
</dbReference>
<keyword evidence="10" id="KW-1185">Reference proteome</keyword>
<dbReference type="PROSITE" id="PS50111">
    <property type="entry name" value="CHEMOTAXIS_TRANSDUC_2"/>
    <property type="match status" value="1"/>
</dbReference>
<dbReference type="PANTHER" id="PTHR43531:SF14">
    <property type="entry name" value="METHYL-ACCEPTING CHEMOTAXIS PROTEIN I-RELATED"/>
    <property type="match status" value="1"/>
</dbReference>
<accession>A0A4Y9SJ87</accession>
<dbReference type="FunFam" id="1.10.287.950:FF:000001">
    <property type="entry name" value="Methyl-accepting chemotaxis sensory transducer"/>
    <property type="match status" value="1"/>
</dbReference>
<reference evidence="9 10" key="1">
    <citation type="submission" date="2019-03" db="EMBL/GenBank/DDBJ databases">
        <title>Draft Genome Sequence of Massilia arenosa sp. nov., a Novel Massilia Species Isolated from a Sandy-loam Maize Soil.</title>
        <authorList>
            <person name="Raths R."/>
            <person name="Peta V."/>
            <person name="Bucking H."/>
        </authorList>
    </citation>
    <scope>NUCLEOTIDE SEQUENCE [LARGE SCALE GENOMIC DNA]</scope>
    <source>
        <strain evidence="9 10">MC02</strain>
    </source>
</reference>
<dbReference type="AlphaFoldDB" id="A0A4Y9SJ87"/>
<feature type="transmembrane region" description="Helical" evidence="6">
    <location>
        <begin position="12"/>
        <end position="29"/>
    </location>
</feature>
<dbReference type="OrthoDB" id="9763018at2"/>
<evidence type="ECO:0000259" key="7">
    <source>
        <dbReference type="PROSITE" id="PS50111"/>
    </source>
</evidence>
<dbReference type="SMART" id="SM00283">
    <property type="entry name" value="MA"/>
    <property type="match status" value="1"/>
</dbReference>
<keyword evidence="4" id="KW-0807">Transducer</keyword>
<name>A0A4Y9SJ87_9BURK</name>
<dbReference type="InterPro" id="IPR004089">
    <property type="entry name" value="MCPsignal_dom"/>
</dbReference>
<dbReference type="InterPro" id="IPR051310">
    <property type="entry name" value="MCP_chemotaxis"/>
</dbReference>
<dbReference type="GO" id="GO:0006935">
    <property type="term" value="P:chemotaxis"/>
    <property type="evidence" value="ECO:0007669"/>
    <property type="project" value="TreeGrafter"/>
</dbReference>
<evidence type="ECO:0000259" key="8">
    <source>
        <dbReference type="PROSITE" id="PS50885"/>
    </source>
</evidence>
<proteinExistence type="inferred from homology"/>
<dbReference type="PROSITE" id="PS50885">
    <property type="entry name" value="HAMP"/>
    <property type="match status" value="1"/>
</dbReference>
<dbReference type="SUPFAM" id="SSF58104">
    <property type="entry name" value="Methyl-accepting chemotaxis protein (MCP) signaling domain"/>
    <property type="match status" value="1"/>
</dbReference>
<dbReference type="Gene3D" id="1.10.287.950">
    <property type="entry name" value="Methyl-accepting chemotaxis protein"/>
    <property type="match status" value="1"/>
</dbReference>
<keyword evidence="6" id="KW-1133">Transmembrane helix</keyword>
<dbReference type="GO" id="GO:0005886">
    <property type="term" value="C:plasma membrane"/>
    <property type="evidence" value="ECO:0007669"/>
    <property type="project" value="TreeGrafter"/>
</dbReference>
<gene>
    <name evidence="9" type="ORF">E4L96_04815</name>
</gene>
<protein>
    <submittedName>
        <fullName evidence="9">Uncharacterized protein</fullName>
    </submittedName>
</protein>
<comment type="subcellular location">
    <subcellularLocation>
        <location evidence="1">Membrane</location>
    </subcellularLocation>
</comment>
<keyword evidence="6" id="KW-0472">Membrane</keyword>
<dbReference type="CDD" id="cd11386">
    <property type="entry name" value="MCP_signal"/>
    <property type="match status" value="1"/>
</dbReference>
<comment type="caution">
    <text evidence="9">The sequence shown here is derived from an EMBL/GenBank/DDBJ whole genome shotgun (WGS) entry which is preliminary data.</text>
</comment>
<evidence type="ECO:0000313" key="9">
    <source>
        <dbReference type="EMBL" id="TFW25980.1"/>
    </source>
</evidence>
<evidence type="ECO:0000256" key="2">
    <source>
        <dbReference type="ARBA" id="ARBA00022481"/>
    </source>
</evidence>
<organism evidence="9 10">
    <name type="scientific">Zemynaea arenosa</name>
    <dbReference type="NCBI Taxonomy" id="2561931"/>
    <lineage>
        <taxon>Bacteria</taxon>
        <taxon>Pseudomonadati</taxon>
        <taxon>Pseudomonadota</taxon>
        <taxon>Betaproteobacteria</taxon>
        <taxon>Burkholderiales</taxon>
        <taxon>Oxalobacteraceae</taxon>
        <taxon>Telluria group</taxon>
        <taxon>Zemynaea</taxon>
    </lineage>
</organism>
<feature type="domain" description="Methyl-accepting transducer" evidence="7">
    <location>
        <begin position="112"/>
        <end position="341"/>
    </location>
</feature>
<dbReference type="GO" id="GO:0007165">
    <property type="term" value="P:signal transduction"/>
    <property type="evidence" value="ECO:0007669"/>
    <property type="project" value="UniProtKB-KW"/>
</dbReference>
<dbReference type="PANTHER" id="PTHR43531">
    <property type="entry name" value="PROTEIN ICFG"/>
    <property type="match status" value="1"/>
</dbReference>
<evidence type="ECO:0000256" key="6">
    <source>
        <dbReference type="SAM" id="Phobius"/>
    </source>
</evidence>
<dbReference type="InterPro" id="IPR003660">
    <property type="entry name" value="HAMP_dom"/>
</dbReference>
<evidence type="ECO:0000313" key="10">
    <source>
        <dbReference type="Proteomes" id="UP000298438"/>
    </source>
</evidence>
<keyword evidence="6" id="KW-0812">Transmembrane</keyword>
<evidence type="ECO:0000256" key="3">
    <source>
        <dbReference type="ARBA" id="ARBA00029447"/>
    </source>
</evidence>
<dbReference type="Pfam" id="PF00015">
    <property type="entry name" value="MCPsignal"/>
    <property type="match status" value="1"/>
</dbReference>
<sequence length="411" mass="42097">MKLARPLDIPTKVFVASAIIFALGTIPAFTGIEGWLILLPAGGALAATMVAIWLASATGLPMRQALGTALRLAEGDLAGSVPAATGEAGELLDAMQQMNDRFTTMVADVRQGTACITNGAAGIAKASGNLSARTSEQSASLETTAASMDELTATVRQNADHAQAASRLAGGASAVAERGGSVVAEVVATMASINESSVRIAEIISVIDAIAFQTNLLALNAAVEAARAGEQGRGFAVVAAEVRNLAQRTAGAAREIKTLIDDSVGKVQSGTELADRAGTTMHEVVASIKQVAGIIGEIAAASAEQSVGLEQVNQAISHMDQTTQRNAVLVQEAAEAAAAMQEQADSLARATAGFRLADRGDPRPALTLVTTPLPPAMPEQHNVVPLRPAPRPAPLVKRPATAGAPPDWEEF</sequence>
<evidence type="ECO:0000256" key="4">
    <source>
        <dbReference type="PROSITE-ProRule" id="PRU00284"/>
    </source>
</evidence>
<evidence type="ECO:0000256" key="1">
    <source>
        <dbReference type="ARBA" id="ARBA00004370"/>
    </source>
</evidence>
<keyword evidence="2" id="KW-0488">Methylation</keyword>
<evidence type="ECO:0000256" key="5">
    <source>
        <dbReference type="SAM" id="MobiDB-lite"/>
    </source>
</evidence>
<dbReference type="RefSeq" id="WP_135206091.1">
    <property type="nucleotide sequence ID" value="NZ_SPVF01000071.1"/>
</dbReference>
<comment type="similarity">
    <text evidence="3">Belongs to the methyl-accepting chemotaxis (MCP) protein family.</text>
</comment>
<feature type="region of interest" description="Disordered" evidence="5">
    <location>
        <begin position="370"/>
        <end position="411"/>
    </location>
</feature>